<dbReference type="PANTHER" id="PTHR12521:SF0">
    <property type="entry name" value="ADP-RIBOSE GLYCOHYDROLASE OARD1"/>
    <property type="match status" value="1"/>
</dbReference>
<evidence type="ECO:0000313" key="2">
    <source>
        <dbReference type="Proteomes" id="UP000078397"/>
    </source>
</evidence>
<organism evidence="1 2">
    <name type="scientific">Pochonia chlamydosporia 170</name>
    <dbReference type="NCBI Taxonomy" id="1380566"/>
    <lineage>
        <taxon>Eukaryota</taxon>
        <taxon>Fungi</taxon>
        <taxon>Dikarya</taxon>
        <taxon>Ascomycota</taxon>
        <taxon>Pezizomycotina</taxon>
        <taxon>Sordariomycetes</taxon>
        <taxon>Hypocreomycetidae</taxon>
        <taxon>Hypocreales</taxon>
        <taxon>Clavicipitaceae</taxon>
        <taxon>Pochonia</taxon>
    </lineage>
</organism>
<dbReference type="STRING" id="1380566.A0A179FEU8"/>
<keyword evidence="2" id="KW-1185">Reference proteome</keyword>
<dbReference type="PANTHER" id="PTHR12521">
    <property type="entry name" value="PROTEIN C6ORF130"/>
    <property type="match status" value="1"/>
</dbReference>
<dbReference type="InterPro" id="IPR043472">
    <property type="entry name" value="Macro_dom-like"/>
</dbReference>
<dbReference type="GO" id="GO:0140291">
    <property type="term" value="P:peptidyl-glutamate ADP-deribosylation"/>
    <property type="evidence" value="ECO:0007669"/>
    <property type="project" value="TreeGrafter"/>
</dbReference>
<dbReference type="SUPFAM" id="SSF52949">
    <property type="entry name" value="Macro domain-like"/>
    <property type="match status" value="1"/>
</dbReference>
<protein>
    <submittedName>
        <fullName evidence="1">ADP-ribose 1''-phosphate phosphatase</fullName>
    </submittedName>
</protein>
<proteinExistence type="predicted"/>
<dbReference type="KEGG" id="pchm:VFPPC_05396"/>
<dbReference type="Proteomes" id="UP000078397">
    <property type="component" value="Unassembled WGS sequence"/>
</dbReference>
<accession>A0A179FEU8</accession>
<dbReference type="OrthoDB" id="2155246at2759"/>
<gene>
    <name evidence="1" type="ORF">VFPPC_05396</name>
</gene>
<sequence length="186" mass="20163">MAFQLESATVPLRQLPQNTYLVHATNCIAQWGAGIAAELATIFPAACQQYKRFCNAAKQSPSEKWPPRSLAGKCLIIPPQESDVKAGAPRIYIVCLFTSYGFGRPNDATGKPGRDGVGKILSQTQTSLKAFREQLEAKSPEAAEAVIYSPLFNSGAFGVPWDKTSAVIKTEFDGWSGRWVVLTPPS</sequence>
<evidence type="ECO:0000313" key="1">
    <source>
        <dbReference type="EMBL" id="OAQ64054.1"/>
    </source>
</evidence>
<dbReference type="EMBL" id="LSBJ02000005">
    <property type="protein sequence ID" value="OAQ64054.1"/>
    <property type="molecule type" value="Genomic_DNA"/>
</dbReference>
<dbReference type="RefSeq" id="XP_018141368.1">
    <property type="nucleotide sequence ID" value="XM_018284600.1"/>
</dbReference>
<comment type="caution">
    <text evidence="1">The sequence shown here is derived from an EMBL/GenBank/DDBJ whole genome shotgun (WGS) entry which is preliminary data.</text>
</comment>
<name>A0A179FEU8_METCM</name>
<dbReference type="GeneID" id="28848594"/>
<dbReference type="InterPro" id="IPR050892">
    <property type="entry name" value="ADP-ribose_metab_enzymes"/>
</dbReference>
<dbReference type="AlphaFoldDB" id="A0A179FEU8"/>
<dbReference type="Gene3D" id="3.40.220.10">
    <property type="entry name" value="Leucine Aminopeptidase, subunit E, domain 1"/>
    <property type="match status" value="1"/>
</dbReference>
<reference evidence="1 2" key="1">
    <citation type="journal article" date="2016" name="PLoS Pathog.">
        <title>Biosynthesis of antibiotic leucinostatins in bio-control fungus Purpureocillium lilacinum and their inhibition on phytophthora revealed by genome mining.</title>
        <authorList>
            <person name="Wang G."/>
            <person name="Liu Z."/>
            <person name="Lin R."/>
            <person name="Li E."/>
            <person name="Mao Z."/>
            <person name="Ling J."/>
            <person name="Yang Y."/>
            <person name="Yin W.B."/>
            <person name="Xie B."/>
        </authorList>
    </citation>
    <scope>NUCLEOTIDE SEQUENCE [LARGE SCALE GENOMIC DNA]</scope>
    <source>
        <strain evidence="1">170</strain>
    </source>
</reference>